<feature type="transmembrane region" description="Helical" evidence="12">
    <location>
        <begin position="296"/>
        <end position="318"/>
    </location>
</feature>
<evidence type="ECO:0000256" key="12">
    <source>
        <dbReference type="SAM" id="Phobius"/>
    </source>
</evidence>
<feature type="transmembrane region" description="Helical" evidence="12">
    <location>
        <begin position="406"/>
        <end position="427"/>
    </location>
</feature>
<dbReference type="CDD" id="cd03683">
    <property type="entry name" value="ClC_1_like"/>
    <property type="match status" value="1"/>
</dbReference>
<dbReference type="PANTHER" id="PTHR45720">
    <property type="entry name" value="CHLORIDE CHANNEL PROTEIN 2"/>
    <property type="match status" value="1"/>
</dbReference>
<dbReference type="EMBL" id="WEIT01027570">
    <property type="protein sequence ID" value="NWI80289.1"/>
    <property type="molecule type" value="Genomic_DNA"/>
</dbReference>
<reference evidence="13" key="1">
    <citation type="submission" date="2019-10" db="EMBL/GenBank/DDBJ databases">
        <title>Bird 10,000 Genomes (B10K) Project - Family phase.</title>
        <authorList>
            <person name="Zhang G."/>
        </authorList>
    </citation>
    <scope>NUCLEOTIDE SEQUENCE</scope>
    <source>
        <strain evidence="13">B10K-DU-002-56</strain>
        <tissue evidence="13">Muscle</tissue>
    </source>
</reference>
<feature type="transmembrane region" description="Helical" evidence="12">
    <location>
        <begin position="66"/>
        <end position="88"/>
    </location>
</feature>
<dbReference type="FunFam" id="1.10.3080.10:FF:000002">
    <property type="entry name" value="Chloride channel 2c"/>
    <property type="match status" value="1"/>
</dbReference>
<dbReference type="InterPro" id="IPR014743">
    <property type="entry name" value="Cl-channel_core"/>
</dbReference>
<dbReference type="AlphaFoldDB" id="A0A851EB61"/>
<name>A0A851EB61_9CORV</name>
<keyword evidence="4" id="KW-0677">Repeat</keyword>
<evidence type="ECO:0000256" key="2">
    <source>
        <dbReference type="ARBA" id="ARBA00022448"/>
    </source>
</evidence>
<evidence type="ECO:0000256" key="1">
    <source>
        <dbReference type="ARBA" id="ARBA00004141"/>
    </source>
</evidence>
<comment type="caution">
    <text evidence="13">The sequence shown here is derived from an EMBL/GenBank/DDBJ whole genome shotgun (WGS) entry which is preliminary data.</text>
</comment>
<dbReference type="SUPFAM" id="SSF54631">
    <property type="entry name" value="CBS-domain pair"/>
    <property type="match status" value="1"/>
</dbReference>
<feature type="transmembrane region" description="Helical" evidence="12">
    <location>
        <begin position="183"/>
        <end position="202"/>
    </location>
</feature>
<feature type="transmembrane region" description="Helical" evidence="12">
    <location>
        <begin position="250"/>
        <end position="270"/>
    </location>
</feature>
<dbReference type="GO" id="GO:0005247">
    <property type="term" value="F:voltage-gated chloride channel activity"/>
    <property type="evidence" value="ECO:0007669"/>
    <property type="project" value="TreeGrafter"/>
</dbReference>
<gene>
    <name evidence="13" type="primary">Clcn2</name>
    <name evidence="13" type="ORF">DRYGAM_R08136</name>
</gene>
<dbReference type="Pfam" id="PF00654">
    <property type="entry name" value="Voltage_CLC"/>
    <property type="match status" value="1"/>
</dbReference>
<keyword evidence="2" id="KW-0813">Transport</keyword>
<feature type="transmembrane region" description="Helical" evidence="12">
    <location>
        <begin position="214"/>
        <end position="238"/>
    </location>
</feature>
<feature type="transmembrane region" description="Helical" evidence="12">
    <location>
        <begin position="109"/>
        <end position="131"/>
    </location>
</feature>
<evidence type="ECO:0000256" key="8">
    <source>
        <dbReference type="ARBA" id="ARBA00023136"/>
    </source>
</evidence>
<dbReference type="GO" id="GO:0005886">
    <property type="term" value="C:plasma membrane"/>
    <property type="evidence" value="ECO:0007669"/>
    <property type="project" value="TreeGrafter"/>
</dbReference>
<feature type="non-terminal residue" evidence="13">
    <location>
        <position position="880"/>
    </location>
</feature>
<keyword evidence="9" id="KW-0407">Ion channel</keyword>
<dbReference type="InterPro" id="IPR001807">
    <property type="entry name" value="ClC"/>
</dbReference>
<dbReference type="InterPro" id="IPR046342">
    <property type="entry name" value="CBS_dom_sf"/>
</dbReference>
<evidence type="ECO:0000256" key="10">
    <source>
        <dbReference type="ARBA" id="ARBA00023214"/>
    </source>
</evidence>
<feature type="region of interest" description="Disordered" evidence="11">
    <location>
        <begin position="859"/>
        <end position="880"/>
    </location>
</feature>
<keyword evidence="7" id="KW-0129">CBS domain</keyword>
<dbReference type="InterPro" id="IPR050970">
    <property type="entry name" value="Cl_channel_volt-gated"/>
</dbReference>
<feature type="transmembrane region" description="Helical" evidence="12">
    <location>
        <begin position="434"/>
        <end position="456"/>
    </location>
</feature>
<dbReference type="Proteomes" id="UP000604080">
    <property type="component" value="Unassembled WGS sequence"/>
</dbReference>
<proteinExistence type="predicted"/>
<evidence type="ECO:0000256" key="6">
    <source>
        <dbReference type="ARBA" id="ARBA00023065"/>
    </source>
</evidence>
<evidence type="ECO:0000256" key="4">
    <source>
        <dbReference type="ARBA" id="ARBA00022737"/>
    </source>
</evidence>
<dbReference type="PRINTS" id="PR00762">
    <property type="entry name" value="CLCHANNEL"/>
</dbReference>
<protein>
    <submittedName>
        <fullName evidence="13">CLCN2 protein</fullName>
    </submittedName>
</protein>
<keyword evidence="9" id="KW-0869">Chloride channel</keyword>
<keyword evidence="8 12" id="KW-0472">Membrane</keyword>
<evidence type="ECO:0000313" key="14">
    <source>
        <dbReference type="Proteomes" id="UP000604080"/>
    </source>
</evidence>
<feature type="region of interest" description="Disordered" evidence="11">
    <location>
        <begin position="632"/>
        <end position="659"/>
    </location>
</feature>
<feature type="transmembrane region" description="Helical" evidence="12">
    <location>
        <begin position="339"/>
        <end position="358"/>
    </location>
</feature>
<feature type="compositionally biased region" description="Polar residues" evidence="11">
    <location>
        <begin position="638"/>
        <end position="653"/>
    </location>
</feature>
<keyword evidence="14" id="KW-1185">Reference proteome</keyword>
<dbReference type="Gene3D" id="3.10.580.10">
    <property type="entry name" value="CBS-domain"/>
    <property type="match status" value="2"/>
</dbReference>
<organism evidence="13 14">
    <name type="scientific">Dryoscopus gambensis</name>
    <dbReference type="NCBI Taxonomy" id="85069"/>
    <lineage>
        <taxon>Eukaryota</taxon>
        <taxon>Metazoa</taxon>
        <taxon>Chordata</taxon>
        <taxon>Craniata</taxon>
        <taxon>Vertebrata</taxon>
        <taxon>Euteleostomi</taxon>
        <taxon>Archelosauria</taxon>
        <taxon>Archosauria</taxon>
        <taxon>Dinosauria</taxon>
        <taxon>Saurischia</taxon>
        <taxon>Theropoda</taxon>
        <taxon>Coelurosauria</taxon>
        <taxon>Aves</taxon>
        <taxon>Neognathae</taxon>
        <taxon>Neoaves</taxon>
        <taxon>Telluraves</taxon>
        <taxon>Australaves</taxon>
        <taxon>Passeriformes</taxon>
        <taxon>Corvoidea</taxon>
        <taxon>Malaconotidae</taxon>
        <taxon>Dryoscopus</taxon>
    </lineage>
</organism>
<sequence length="880" mass="97453">MYGRYTQDLGTFAKDEAARLRLQEGDTPRPRRPSELLEYTQGRCAPCRVCALQCQRFLISKVGEDWVFLILLGLVMALVSWAMDFAIATCLQAQKWMYGGLDTNVLLQYMAWVTYPTVLITFSAGFTQILAPQAVGSGIPEMKTILRGVVLKEYLTLKTFVAKVIGLTCALGSGMPLGKEGPFVHIASMCAALLSRFLSLFGGFYENEARNIEMLAAACAVGVGCCFAAPIGGVLFSIEVTSTFFAVRNYWRGFFAATFSAFIFRVLAVWNKDEETITALFKTRFRLDFPFDLQELPAFAVIGIASGFGGALFVYLNRKIVQFMRRQKTINRFLMKKRLLFPALVTLIISTLTFPPGFGQFMAGQLTQKDTLVTLFDNQTWAKQGLSDEFEYLGILEAWRHPRSNIFVTLVVFILMKFWMSALATTIPVPCGAFMPVFVIGAAFGRLVGESMAAWFPDGIHTDSNIYRIVPGGYAVVGAAALSGAVTHTVSTAVIVFELTGQISHILPVMIAVILANAVAQSLQPSLYDSIIRIKKLPYLPELGWGHHEKYNVRVEDIMVRDIRYVTLNCKYRDLQQVLHSTKMKNLPLVESAESMILLGSIERTQVGALLSNHLSPHRRLLTLRQKVLSEDGHRPSDSSIRFQISTETSSGTPARPALRKPLKPALKRVPRRCDQCPVEQSRYLTCPCAACTLPVPCPCPACMCCLHPCHSLPMPCLQPACTACCPQGCSNTPLLQEEMILGDKMTPAEILEWEEQQLDQLVDFSSAKIDPAPFQLVEHTSLHKTHTIFSLLGLDHAFVTSIGRLVGMVSLKELRKAIEGSLTGKGVKVRPPLASFRDSTASTTEADTTALRQLWDRHQHHHMPREAGPGGDDDDDTPK</sequence>
<evidence type="ECO:0000256" key="11">
    <source>
        <dbReference type="SAM" id="MobiDB-lite"/>
    </source>
</evidence>
<dbReference type="Gene3D" id="1.10.3080.10">
    <property type="entry name" value="Clc chloride channel"/>
    <property type="match status" value="1"/>
</dbReference>
<evidence type="ECO:0000256" key="5">
    <source>
        <dbReference type="ARBA" id="ARBA00022989"/>
    </source>
</evidence>
<keyword evidence="5 12" id="KW-1133">Transmembrane helix</keyword>
<comment type="subcellular location">
    <subcellularLocation>
        <location evidence="1">Membrane</location>
        <topology evidence="1">Multi-pass membrane protein</topology>
    </subcellularLocation>
</comment>
<accession>A0A851EB61</accession>
<keyword evidence="6" id="KW-0406">Ion transport</keyword>
<keyword evidence="10" id="KW-0868">Chloride</keyword>
<evidence type="ECO:0000256" key="7">
    <source>
        <dbReference type="ARBA" id="ARBA00023122"/>
    </source>
</evidence>
<keyword evidence="3 12" id="KW-0812">Transmembrane</keyword>
<dbReference type="PANTHER" id="PTHR45720:SF6">
    <property type="entry name" value="CHLORIDE CHANNEL PROTEIN 2"/>
    <property type="match status" value="1"/>
</dbReference>
<dbReference type="SUPFAM" id="SSF81340">
    <property type="entry name" value="Clc chloride channel"/>
    <property type="match status" value="1"/>
</dbReference>
<evidence type="ECO:0000256" key="9">
    <source>
        <dbReference type="ARBA" id="ARBA00023173"/>
    </source>
</evidence>
<feature type="non-terminal residue" evidence="13">
    <location>
        <position position="1"/>
    </location>
</feature>
<evidence type="ECO:0000313" key="13">
    <source>
        <dbReference type="EMBL" id="NWI80289.1"/>
    </source>
</evidence>
<evidence type="ECO:0000256" key="3">
    <source>
        <dbReference type="ARBA" id="ARBA00022692"/>
    </source>
</evidence>
<dbReference type="GO" id="GO:0034707">
    <property type="term" value="C:chloride channel complex"/>
    <property type="evidence" value="ECO:0007669"/>
    <property type="project" value="UniProtKB-KW"/>
</dbReference>